<dbReference type="GO" id="GO:0043565">
    <property type="term" value="F:sequence-specific DNA binding"/>
    <property type="evidence" value="ECO:0007669"/>
    <property type="project" value="InterPro"/>
</dbReference>
<keyword evidence="2" id="KW-0238">DNA-binding</keyword>
<dbReference type="OrthoDB" id="60033at2759"/>
<protein>
    <recommendedName>
        <fullName evidence="5">HSF-type DNA-binding domain-containing protein</fullName>
    </recommendedName>
</protein>
<dbReference type="PANTHER" id="PTHR10015:SF206">
    <property type="entry name" value="HSF-TYPE DNA-BINDING DOMAIN-CONTAINING PROTEIN"/>
    <property type="match status" value="1"/>
</dbReference>
<keyword evidence="3" id="KW-0539">Nucleus</keyword>
<comment type="similarity">
    <text evidence="4">Belongs to the HSF family.</text>
</comment>
<dbReference type="InterPro" id="IPR036388">
    <property type="entry name" value="WH-like_DNA-bd_sf"/>
</dbReference>
<dbReference type="InterPro" id="IPR036390">
    <property type="entry name" value="WH_DNA-bd_sf"/>
</dbReference>
<dbReference type="GO" id="GO:0005634">
    <property type="term" value="C:nucleus"/>
    <property type="evidence" value="ECO:0007669"/>
    <property type="project" value="UniProtKB-SubCell"/>
</dbReference>
<dbReference type="Proteomes" id="UP000481153">
    <property type="component" value="Unassembled WGS sequence"/>
</dbReference>
<keyword evidence="7" id="KW-1185">Reference proteome</keyword>
<dbReference type="EMBL" id="VJMJ01000088">
    <property type="protein sequence ID" value="KAF0736626.1"/>
    <property type="molecule type" value="Genomic_DNA"/>
</dbReference>
<name>A0A6G0X9E9_9STRA</name>
<feature type="domain" description="HSF-type DNA-binding" evidence="5">
    <location>
        <begin position="58"/>
        <end position="155"/>
    </location>
</feature>
<comment type="caution">
    <text evidence="6">The sequence shown here is derived from an EMBL/GenBank/DDBJ whole genome shotgun (WGS) entry which is preliminary data.</text>
</comment>
<evidence type="ECO:0000256" key="3">
    <source>
        <dbReference type="ARBA" id="ARBA00023242"/>
    </source>
</evidence>
<evidence type="ECO:0000256" key="4">
    <source>
        <dbReference type="RuleBase" id="RU004020"/>
    </source>
</evidence>
<dbReference type="GO" id="GO:0003700">
    <property type="term" value="F:DNA-binding transcription factor activity"/>
    <property type="evidence" value="ECO:0007669"/>
    <property type="project" value="InterPro"/>
</dbReference>
<evidence type="ECO:0000256" key="1">
    <source>
        <dbReference type="ARBA" id="ARBA00004123"/>
    </source>
</evidence>
<evidence type="ECO:0000259" key="5">
    <source>
        <dbReference type="SMART" id="SM00415"/>
    </source>
</evidence>
<dbReference type="Pfam" id="PF00447">
    <property type="entry name" value="HSF_DNA-bind"/>
    <property type="match status" value="1"/>
</dbReference>
<accession>A0A6G0X9E9</accession>
<dbReference type="AlphaFoldDB" id="A0A6G0X9E9"/>
<dbReference type="InterPro" id="IPR000232">
    <property type="entry name" value="HSF_DNA-bd"/>
</dbReference>
<dbReference type="PANTHER" id="PTHR10015">
    <property type="entry name" value="HEAT SHOCK TRANSCRIPTION FACTOR"/>
    <property type="match status" value="1"/>
</dbReference>
<evidence type="ECO:0000313" key="7">
    <source>
        <dbReference type="Proteomes" id="UP000481153"/>
    </source>
</evidence>
<comment type="subcellular location">
    <subcellularLocation>
        <location evidence="1">Nucleus</location>
    </subcellularLocation>
</comment>
<evidence type="ECO:0000313" key="6">
    <source>
        <dbReference type="EMBL" id="KAF0736626.1"/>
    </source>
</evidence>
<proteinExistence type="inferred from homology"/>
<organism evidence="6 7">
    <name type="scientific">Aphanomyces euteiches</name>
    <dbReference type="NCBI Taxonomy" id="100861"/>
    <lineage>
        <taxon>Eukaryota</taxon>
        <taxon>Sar</taxon>
        <taxon>Stramenopiles</taxon>
        <taxon>Oomycota</taxon>
        <taxon>Saprolegniomycetes</taxon>
        <taxon>Saprolegniales</taxon>
        <taxon>Verrucalvaceae</taxon>
        <taxon>Aphanomyces</taxon>
    </lineage>
</organism>
<dbReference type="Gene3D" id="1.10.10.10">
    <property type="entry name" value="Winged helix-like DNA-binding domain superfamily/Winged helix DNA-binding domain"/>
    <property type="match status" value="1"/>
</dbReference>
<dbReference type="SMART" id="SM00415">
    <property type="entry name" value="HSF"/>
    <property type="match status" value="1"/>
</dbReference>
<reference evidence="6 7" key="1">
    <citation type="submission" date="2019-07" db="EMBL/GenBank/DDBJ databases">
        <title>Genomics analysis of Aphanomyces spp. identifies a new class of oomycete effector associated with host adaptation.</title>
        <authorList>
            <person name="Gaulin E."/>
        </authorList>
    </citation>
    <scope>NUCLEOTIDE SEQUENCE [LARGE SCALE GENOMIC DNA]</scope>
    <source>
        <strain evidence="6 7">ATCC 201684</strain>
    </source>
</reference>
<gene>
    <name evidence="6" type="ORF">Ae201684_007076</name>
</gene>
<dbReference type="SUPFAM" id="SSF46785">
    <property type="entry name" value="Winged helix' DNA-binding domain"/>
    <property type="match status" value="1"/>
</dbReference>
<sequence length="217" mass="24637">MHTSNVDAALSEFLLEGTFDAASSSGWWSEDSIDETMSRKSSMDMSTNDLDAINNAERTTKYLDKLYCMLEQCPTTIAAWTRNGTSFVVYNSDAFEKTIIPQYFKPVKFESFARQLNSYGFRKAKHHVNRSIVYEFRHSNFVRGQSHQLESIHRRRRVRRHPSPKAPAPPATDANVHAALVDLMGIVRTLKAELAETKAMVQSYLVAQDQIVQVTSI</sequence>
<dbReference type="VEuPathDB" id="FungiDB:AeMF1_018299"/>
<evidence type="ECO:0000256" key="2">
    <source>
        <dbReference type="ARBA" id="ARBA00023125"/>
    </source>
</evidence>